<proteinExistence type="predicted"/>
<evidence type="ECO:0000313" key="2">
    <source>
        <dbReference type="EMBL" id="GJT34920.1"/>
    </source>
</evidence>
<evidence type="ECO:0000313" key="3">
    <source>
        <dbReference type="Proteomes" id="UP001151760"/>
    </source>
</evidence>
<keyword evidence="1" id="KW-0472">Membrane</keyword>
<keyword evidence="1" id="KW-0812">Transmembrane</keyword>
<comment type="caution">
    <text evidence="2">The sequence shown here is derived from an EMBL/GenBank/DDBJ whole genome shotgun (WGS) entry which is preliminary data.</text>
</comment>
<protein>
    <recommendedName>
        <fullName evidence="4">Reverse transcriptase zinc-binding domain-containing protein</fullName>
    </recommendedName>
</protein>
<accession>A0ABQ5D6M6</accession>
<dbReference type="PANTHER" id="PTHR33116">
    <property type="entry name" value="REVERSE TRANSCRIPTASE ZINC-BINDING DOMAIN-CONTAINING PROTEIN-RELATED-RELATED"/>
    <property type="match status" value="1"/>
</dbReference>
<dbReference type="Proteomes" id="UP001151760">
    <property type="component" value="Unassembled WGS sequence"/>
</dbReference>
<organism evidence="2 3">
    <name type="scientific">Tanacetum coccineum</name>
    <dbReference type="NCBI Taxonomy" id="301880"/>
    <lineage>
        <taxon>Eukaryota</taxon>
        <taxon>Viridiplantae</taxon>
        <taxon>Streptophyta</taxon>
        <taxon>Embryophyta</taxon>
        <taxon>Tracheophyta</taxon>
        <taxon>Spermatophyta</taxon>
        <taxon>Magnoliopsida</taxon>
        <taxon>eudicotyledons</taxon>
        <taxon>Gunneridae</taxon>
        <taxon>Pentapetalae</taxon>
        <taxon>asterids</taxon>
        <taxon>campanulids</taxon>
        <taxon>Asterales</taxon>
        <taxon>Asteraceae</taxon>
        <taxon>Asteroideae</taxon>
        <taxon>Anthemideae</taxon>
        <taxon>Anthemidinae</taxon>
        <taxon>Tanacetum</taxon>
    </lineage>
</organism>
<evidence type="ECO:0008006" key="4">
    <source>
        <dbReference type="Google" id="ProtNLM"/>
    </source>
</evidence>
<name>A0ABQ5D6M6_9ASTR</name>
<keyword evidence="1" id="KW-1133">Transmembrane helix</keyword>
<reference evidence="2" key="1">
    <citation type="journal article" date="2022" name="Int. J. Mol. Sci.">
        <title>Draft Genome of Tanacetum Coccineum: Genomic Comparison of Closely Related Tanacetum-Family Plants.</title>
        <authorList>
            <person name="Yamashiro T."/>
            <person name="Shiraishi A."/>
            <person name="Nakayama K."/>
            <person name="Satake H."/>
        </authorList>
    </citation>
    <scope>NUCLEOTIDE SEQUENCE</scope>
</reference>
<gene>
    <name evidence="2" type="ORF">Tco_0925339</name>
</gene>
<evidence type="ECO:0000256" key="1">
    <source>
        <dbReference type="SAM" id="Phobius"/>
    </source>
</evidence>
<feature type="transmembrane region" description="Helical" evidence="1">
    <location>
        <begin position="198"/>
        <end position="220"/>
    </location>
</feature>
<reference evidence="2" key="2">
    <citation type="submission" date="2022-01" db="EMBL/GenBank/DDBJ databases">
        <authorList>
            <person name="Yamashiro T."/>
            <person name="Shiraishi A."/>
            <person name="Satake H."/>
            <person name="Nakayama K."/>
        </authorList>
    </citation>
    <scope>NUCLEOTIDE SEQUENCE</scope>
</reference>
<dbReference type="PANTHER" id="PTHR33116:SF84">
    <property type="entry name" value="RNA-DIRECTED DNA POLYMERASE"/>
    <property type="match status" value="1"/>
</dbReference>
<keyword evidence="3" id="KW-1185">Reference proteome</keyword>
<dbReference type="EMBL" id="BQNB010015006">
    <property type="protein sequence ID" value="GJT34920.1"/>
    <property type="molecule type" value="Genomic_DNA"/>
</dbReference>
<sequence length="221" mass="25324">MTVCSLCKRNDESHDHLFFNCQFTGAIWKKLKEMMQVQSNIAGWDNIIDEFADMPNKSSIWSIVRRLCLASAVYSIWRERNNRVFRDEVCNWEIVLEMICETVRLKLMGLTVKNINAVQLVAKKWNVVLKGRCTIRKEVRLAILKGVCFWPSDACNVVAESLIVMMSMLFCVLVEWSDTLSDLFFDMRGKALLHQRKCLDIGYVFSNIGGASLLVVAMGVL</sequence>